<dbReference type="InterPro" id="IPR050378">
    <property type="entry name" value="Metallo-dep_Hydrolases_sf"/>
</dbReference>
<dbReference type="GO" id="GO:0005829">
    <property type="term" value="C:cytosol"/>
    <property type="evidence" value="ECO:0007669"/>
    <property type="project" value="TreeGrafter"/>
</dbReference>
<evidence type="ECO:0000313" key="2">
    <source>
        <dbReference type="Proteomes" id="UP000182100"/>
    </source>
</evidence>
<name>A0A1G6M6L4_9ACTN</name>
<gene>
    <name evidence="1" type="ORF">SAMN05216505_102378</name>
</gene>
<dbReference type="STRING" id="67344.SAMN05216505_102378"/>
<dbReference type="PANTHER" id="PTHR11647:SF1">
    <property type="entry name" value="COLLAPSIN RESPONSE MEDIATOR PROTEIN"/>
    <property type="match status" value="1"/>
</dbReference>
<dbReference type="Gene3D" id="2.30.40.10">
    <property type="entry name" value="Urease, subunit C, domain 1"/>
    <property type="match status" value="1"/>
</dbReference>
<protein>
    <submittedName>
        <fullName evidence="1">Dihydropyrimidinase</fullName>
    </submittedName>
</protein>
<dbReference type="InterPro" id="IPR011059">
    <property type="entry name" value="Metal-dep_hydrolase_composite"/>
</dbReference>
<dbReference type="Gene3D" id="3.20.20.140">
    <property type="entry name" value="Metal-dependent hydrolases"/>
    <property type="match status" value="1"/>
</dbReference>
<organism evidence="1 2">
    <name type="scientific">Streptomyces prasinopilosus</name>
    <dbReference type="NCBI Taxonomy" id="67344"/>
    <lineage>
        <taxon>Bacteria</taxon>
        <taxon>Bacillati</taxon>
        <taxon>Actinomycetota</taxon>
        <taxon>Actinomycetes</taxon>
        <taxon>Kitasatosporales</taxon>
        <taxon>Streptomycetaceae</taxon>
        <taxon>Streptomyces</taxon>
    </lineage>
</organism>
<keyword evidence="2" id="KW-1185">Reference proteome</keyword>
<dbReference type="GO" id="GO:0016812">
    <property type="term" value="F:hydrolase activity, acting on carbon-nitrogen (but not peptide) bonds, in cyclic amides"/>
    <property type="evidence" value="ECO:0007669"/>
    <property type="project" value="TreeGrafter"/>
</dbReference>
<dbReference type="InterPro" id="IPR032466">
    <property type="entry name" value="Metal_Hydrolase"/>
</dbReference>
<dbReference type="PANTHER" id="PTHR11647">
    <property type="entry name" value="HYDRANTOINASE/DIHYDROPYRIMIDINASE FAMILY MEMBER"/>
    <property type="match status" value="1"/>
</dbReference>
<accession>A0A1G6M6L4</accession>
<dbReference type="SUPFAM" id="SSF51338">
    <property type="entry name" value="Composite domain of metallo-dependent hydrolases"/>
    <property type="match status" value="1"/>
</dbReference>
<dbReference type="EMBL" id="FMZK01000002">
    <property type="protein sequence ID" value="SDC50615.1"/>
    <property type="molecule type" value="Genomic_DNA"/>
</dbReference>
<dbReference type="Proteomes" id="UP000182100">
    <property type="component" value="Unassembled WGS sequence"/>
</dbReference>
<evidence type="ECO:0000313" key="1">
    <source>
        <dbReference type="EMBL" id="SDC50615.1"/>
    </source>
</evidence>
<dbReference type="AlphaFoldDB" id="A0A1G6M6L4"/>
<dbReference type="SUPFAM" id="SSF51556">
    <property type="entry name" value="Metallo-dependent hydrolases"/>
    <property type="match status" value="1"/>
</dbReference>
<reference evidence="2" key="1">
    <citation type="submission" date="2016-10" db="EMBL/GenBank/DDBJ databases">
        <authorList>
            <person name="Varghese N."/>
            <person name="Submissions S."/>
        </authorList>
    </citation>
    <scope>NUCLEOTIDE SEQUENCE [LARGE SCALE GENOMIC DNA]</scope>
    <source>
        <strain evidence="2">CGMCC 4.3504</strain>
    </source>
</reference>
<proteinExistence type="predicted"/>
<sequence>MSRTVIRGGLVVTASDELHAGVLIEGGRVAALAASGTPAAETFTADRTLDATGRHVLPGGVDAHTHMELPFGGTFASDTFETGTRAVAWGGTTAVVDFAVQSVGHSLREGLDARHAEAEGDCAVDYGFHMIVSDVDPGTLKETDRLVEEGVTSFKGFIRPRDQGFSSAVGRVPCEMAA</sequence>